<proteinExistence type="predicted"/>
<dbReference type="SUPFAM" id="SSF52540">
    <property type="entry name" value="P-loop containing nucleoside triphosphate hydrolases"/>
    <property type="match status" value="1"/>
</dbReference>
<reference evidence="1" key="1">
    <citation type="submission" date="2023-08" db="EMBL/GenBank/DDBJ databases">
        <title>Black Yeasts Isolated from many extreme environments.</title>
        <authorList>
            <person name="Coleine C."/>
            <person name="Stajich J.E."/>
            <person name="Selbmann L."/>
        </authorList>
    </citation>
    <scope>NUCLEOTIDE SEQUENCE</scope>
    <source>
        <strain evidence="1">CCFEE 5810</strain>
    </source>
</reference>
<sequence length="282" mass="32117">MAGYVPMWLLEFMYPIEEPSLIRDRPLEVLALGLGRTGTESLALALKELGYGDVYHGWETSEHPGCYPQWVRLGMAKYSQRNKDPALLNCAEFDKIIGHCGAVTDLPTAAFGPEMMRCYPDAKVILNRRDDVDAWYESQKKTINAIFTGWQTTLPALFEPSLFWGWQCVRLVVWSPAGDDFSRNGKKMYHEHYAKLEAECREQGREWLDWKAQDEWAPLCKFLGKSVPDSPFPNINAAGNFEKRRGNLHKARSRRAWRRISGAGILATLGAGLAWYQIRKSA</sequence>
<dbReference type="InterPro" id="IPR027417">
    <property type="entry name" value="P-loop_NTPase"/>
</dbReference>
<dbReference type="Proteomes" id="UP001310594">
    <property type="component" value="Unassembled WGS sequence"/>
</dbReference>
<dbReference type="PANTHER" id="PTHR36978">
    <property type="entry name" value="P-LOOP CONTAINING NUCLEOTIDE TRIPHOSPHATE HYDROLASE"/>
    <property type="match status" value="1"/>
</dbReference>
<dbReference type="Pfam" id="PF17784">
    <property type="entry name" value="Sulfotransfer_4"/>
    <property type="match status" value="1"/>
</dbReference>
<accession>A0AAN8A2J5</accession>
<dbReference type="Gene3D" id="3.40.50.300">
    <property type="entry name" value="P-loop containing nucleotide triphosphate hydrolases"/>
    <property type="match status" value="1"/>
</dbReference>
<evidence type="ECO:0008006" key="3">
    <source>
        <dbReference type="Google" id="ProtNLM"/>
    </source>
</evidence>
<evidence type="ECO:0000313" key="1">
    <source>
        <dbReference type="EMBL" id="KAK5698727.1"/>
    </source>
</evidence>
<protein>
    <recommendedName>
        <fullName evidence="3">P-loop containing nucleoside triphosphate hydrolase protein</fullName>
    </recommendedName>
</protein>
<organism evidence="1 2">
    <name type="scientific">Elasticomyces elasticus</name>
    <dbReference type="NCBI Taxonomy" id="574655"/>
    <lineage>
        <taxon>Eukaryota</taxon>
        <taxon>Fungi</taxon>
        <taxon>Dikarya</taxon>
        <taxon>Ascomycota</taxon>
        <taxon>Pezizomycotina</taxon>
        <taxon>Dothideomycetes</taxon>
        <taxon>Dothideomycetidae</taxon>
        <taxon>Mycosphaerellales</taxon>
        <taxon>Teratosphaeriaceae</taxon>
        <taxon>Elasticomyces</taxon>
    </lineage>
</organism>
<dbReference type="PANTHER" id="PTHR36978:SF8">
    <property type="entry name" value="NAD DEPENDENT EPIMERASE_DEHYDRATASE"/>
    <property type="match status" value="1"/>
</dbReference>
<dbReference type="InterPro" id="IPR040632">
    <property type="entry name" value="Sulfotransfer_4"/>
</dbReference>
<gene>
    <name evidence="1" type="ORF">LTR97_006375</name>
</gene>
<name>A0AAN8A2J5_9PEZI</name>
<dbReference type="EMBL" id="JAVRQU010000009">
    <property type="protein sequence ID" value="KAK5698727.1"/>
    <property type="molecule type" value="Genomic_DNA"/>
</dbReference>
<comment type="caution">
    <text evidence="1">The sequence shown here is derived from an EMBL/GenBank/DDBJ whole genome shotgun (WGS) entry which is preliminary data.</text>
</comment>
<dbReference type="AlphaFoldDB" id="A0AAN8A2J5"/>
<evidence type="ECO:0000313" key="2">
    <source>
        <dbReference type="Proteomes" id="UP001310594"/>
    </source>
</evidence>